<comment type="caution">
    <text evidence="2">The sequence shown here is derived from an EMBL/GenBank/DDBJ whole genome shotgun (WGS) entry which is preliminary data.</text>
</comment>
<protein>
    <submittedName>
        <fullName evidence="2">Aldo keto reductase domain containing protein</fullName>
    </submittedName>
</protein>
<gene>
    <name evidence="2" type="ORF">HCOI_01709800</name>
</gene>
<dbReference type="AlphaFoldDB" id="W6NFK4"/>
<dbReference type="InterPro" id="IPR020471">
    <property type="entry name" value="AKR"/>
</dbReference>
<reference evidence="2" key="1">
    <citation type="submission" date="2013-03" db="EMBL/GenBank/DDBJ databases">
        <authorList>
            <person name="Aslett M."/>
        </authorList>
    </citation>
    <scope>NUCLEOTIDE SEQUENCE [LARGE SCALE GENOMIC DNA]</scope>
    <source>
        <strain evidence="2">ISE/inbred ISE</strain>
    </source>
</reference>
<dbReference type="PANTHER" id="PTHR42686">
    <property type="entry name" value="GH17980P-RELATED"/>
    <property type="match status" value="1"/>
</dbReference>
<dbReference type="PANTHER" id="PTHR42686:SF1">
    <property type="entry name" value="GH17980P-RELATED"/>
    <property type="match status" value="1"/>
</dbReference>
<dbReference type="SUPFAM" id="SSF51430">
    <property type="entry name" value="NAD(P)-linked oxidoreductase"/>
    <property type="match status" value="1"/>
</dbReference>
<reference evidence="2" key="2">
    <citation type="submission" date="2013-05" db="EMBL/GenBank/DDBJ databases">
        <title>The genome and transcriptome of Haemonchus contortus: a key model parasite for drug and vaccine discovery.</title>
        <authorList>
            <person name="Laing R."/>
            <person name="Kikuchi T."/>
            <person name="Martinelli A."/>
            <person name="Tsai I.J."/>
            <person name="Beech R.N."/>
            <person name="Redman E."/>
            <person name="Holroyd N."/>
            <person name="Bartley D.J."/>
            <person name="Beasley H."/>
            <person name="Britton C."/>
            <person name="Curran D."/>
            <person name="Devaney E."/>
            <person name="Gilabert A."/>
            <person name="Jackson F."/>
            <person name="Hunt M."/>
            <person name="Johnston S."/>
            <person name="Kryukov I."/>
            <person name="Li K."/>
            <person name="Morrison A.A."/>
            <person name="Reid A.J."/>
            <person name="Sargison N."/>
            <person name="Saunders G."/>
            <person name="Wasmuth J.D."/>
            <person name="Wolstenholme A."/>
            <person name="Berriman M."/>
            <person name="Gilleard J.S."/>
            <person name="Cotton J.A."/>
        </authorList>
    </citation>
    <scope>NUCLEOTIDE SEQUENCE [LARGE SCALE GENOMIC DNA]</scope>
    <source>
        <strain evidence="2">ISE/inbred ISE</strain>
    </source>
</reference>
<sequence length="118" mass="13563">MAVPSFFRSLKDDSVFSVGRFELDYARTFDFRADKVLESLTNSLKRLKLTYIDVCFVQIHDADFTPQENIILYETLEALEMARHSGKIRYIGLTGYELGKLGTRTSEEYTTSHHQNSG</sequence>
<dbReference type="EMBL" id="CAVP010059843">
    <property type="protein sequence ID" value="CDL96136.1"/>
    <property type="molecule type" value="Genomic_DNA"/>
</dbReference>
<feature type="domain" description="NADP-dependent oxidoreductase" evidence="1">
    <location>
        <begin position="17"/>
        <end position="108"/>
    </location>
</feature>
<dbReference type="Gene3D" id="3.20.20.100">
    <property type="entry name" value="NADP-dependent oxidoreductase domain"/>
    <property type="match status" value="1"/>
</dbReference>
<evidence type="ECO:0000259" key="1">
    <source>
        <dbReference type="Pfam" id="PF00248"/>
    </source>
</evidence>
<organism evidence="2">
    <name type="scientific">Haemonchus contortus</name>
    <name type="common">Barber pole worm</name>
    <dbReference type="NCBI Taxonomy" id="6289"/>
    <lineage>
        <taxon>Eukaryota</taxon>
        <taxon>Metazoa</taxon>
        <taxon>Ecdysozoa</taxon>
        <taxon>Nematoda</taxon>
        <taxon>Chromadorea</taxon>
        <taxon>Rhabditida</taxon>
        <taxon>Rhabditina</taxon>
        <taxon>Rhabditomorpha</taxon>
        <taxon>Strongyloidea</taxon>
        <taxon>Trichostrongylidae</taxon>
        <taxon>Haemonchus</taxon>
    </lineage>
</organism>
<accession>W6NFK4</accession>
<proteinExistence type="predicted"/>
<dbReference type="GO" id="GO:0016491">
    <property type="term" value="F:oxidoreductase activity"/>
    <property type="evidence" value="ECO:0007669"/>
    <property type="project" value="InterPro"/>
</dbReference>
<dbReference type="GO" id="GO:0005829">
    <property type="term" value="C:cytosol"/>
    <property type="evidence" value="ECO:0007669"/>
    <property type="project" value="TreeGrafter"/>
</dbReference>
<evidence type="ECO:0000313" key="2">
    <source>
        <dbReference type="EMBL" id="CDL96136.1"/>
    </source>
</evidence>
<dbReference type="InterPro" id="IPR023210">
    <property type="entry name" value="NADP_OxRdtase_dom"/>
</dbReference>
<dbReference type="Pfam" id="PF00248">
    <property type="entry name" value="Aldo_ket_red"/>
    <property type="match status" value="1"/>
</dbReference>
<name>W6NFK4_HAECO</name>
<dbReference type="InterPro" id="IPR036812">
    <property type="entry name" value="NAD(P)_OxRdtase_dom_sf"/>
</dbReference>